<feature type="domain" description="Fibronectin type-III" evidence="1">
    <location>
        <begin position="346"/>
        <end position="434"/>
    </location>
</feature>
<keyword evidence="3" id="KW-1185">Reference proteome</keyword>
<name>A0A8C8FDB5_ONCTS</name>
<dbReference type="InterPro" id="IPR003961">
    <property type="entry name" value="FN3_dom"/>
</dbReference>
<evidence type="ECO:0000313" key="3">
    <source>
        <dbReference type="Proteomes" id="UP000694402"/>
    </source>
</evidence>
<dbReference type="AlphaFoldDB" id="A0A8C8FDB5"/>
<accession>A0A8C8FDB5</accession>
<feature type="domain" description="Fibronectin type-III" evidence="1">
    <location>
        <begin position="172"/>
        <end position="258"/>
    </location>
</feature>
<dbReference type="PANTHER" id="PTHR47135">
    <property type="entry name" value="FIBRONECTIN TYPE III DOMAIN-CONTAINING PROTEIN 7"/>
    <property type="match status" value="1"/>
</dbReference>
<proteinExistence type="predicted"/>
<dbReference type="Ensembl" id="ENSOTST00005036226.2">
    <property type="protein sequence ID" value="ENSOTSP00005033414.2"/>
    <property type="gene ID" value="ENSOTSG00005015712.2"/>
</dbReference>
<feature type="domain" description="Fibronectin type-III" evidence="1">
    <location>
        <begin position="259"/>
        <end position="345"/>
    </location>
</feature>
<organism evidence="2 3">
    <name type="scientific">Oncorhynchus tshawytscha</name>
    <name type="common">Chinook salmon</name>
    <name type="synonym">Salmo tshawytscha</name>
    <dbReference type="NCBI Taxonomy" id="74940"/>
    <lineage>
        <taxon>Eukaryota</taxon>
        <taxon>Metazoa</taxon>
        <taxon>Chordata</taxon>
        <taxon>Craniata</taxon>
        <taxon>Vertebrata</taxon>
        <taxon>Euteleostomi</taxon>
        <taxon>Actinopterygii</taxon>
        <taxon>Neopterygii</taxon>
        <taxon>Teleostei</taxon>
        <taxon>Protacanthopterygii</taxon>
        <taxon>Salmoniformes</taxon>
        <taxon>Salmonidae</taxon>
        <taxon>Salmoninae</taxon>
        <taxon>Oncorhynchus</taxon>
    </lineage>
</organism>
<dbReference type="InterPro" id="IPR036116">
    <property type="entry name" value="FN3_sf"/>
</dbReference>
<dbReference type="Pfam" id="PF00041">
    <property type="entry name" value="fn3"/>
    <property type="match status" value="1"/>
</dbReference>
<feature type="domain" description="Fibronectin type-III" evidence="1">
    <location>
        <begin position="893"/>
        <end position="983"/>
    </location>
</feature>
<dbReference type="PROSITE" id="PS50853">
    <property type="entry name" value="FN3"/>
    <property type="match status" value="6"/>
</dbReference>
<dbReference type="PANTHER" id="PTHR47135:SF4">
    <property type="match status" value="1"/>
</dbReference>
<feature type="domain" description="Fibronectin type-III" evidence="1">
    <location>
        <begin position="699"/>
        <end position="795"/>
    </location>
</feature>
<reference evidence="2" key="2">
    <citation type="submission" date="2025-09" db="UniProtKB">
        <authorList>
            <consortium name="Ensembl"/>
        </authorList>
    </citation>
    <scope>IDENTIFICATION</scope>
</reference>
<dbReference type="InterPro" id="IPR015373">
    <property type="entry name" value="Interferon/interleukin_rcp_dom"/>
</dbReference>
<feature type="domain" description="Fibronectin type-III" evidence="1">
    <location>
        <begin position="600"/>
        <end position="698"/>
    </location>
</feature>
<dbReference type="SMART" id="SM00060">
    <property type="entry name" value="FN3"/>
    <property type="match status" value="7"/>
</dbReference>
<dbReference type="Gene3D" id="2.60.40.10">
    <property type="entry name" value="Immunoglobulins"/>
    <property type="match status" value="6"/>
</dbReference>
<protein>
    <recommendedName>
        <fullName evidence="1">Fibronectin type-III domain-containing protein</fullName>
    </recommendedName>
</protein>
<dbReference type="GeneTree" id="ENSGT00940000157064"/>
<sequence>MGVTSQLLCNSEQFLLSWHPASGAALYMVTATGNLGYVEAFNTTDTSLSASLPCGQTYSVTLLGQDQRCDSQPSTPITLKTAPCVPQAVETDVECGASMGSVSWMPSDGADTYTAIAIGRDAHTHPCVTNNTSCTWSNLHCGEEYTVHVTSGDDICTSSPGNSTIIHMGPCAPGNLQTSLQCSTNSTSVTWDKGSGALSYMVVGEATNSHITSCNSTATYCVLEGLQCGQIYNVSVHSMDGVCRSIQSVSSDVQTAPCPPQNVAAQVHCASGIMLVTWEPNMDAWFFLVDAVTEGGSSHSCNTTDTQCSITSLPCGESFSVQVTAARGGCHSMPSQALNVSSAPCMPTRVNGSQNCVTNSAWVSWAPALGVDRYMVTADGVGGFNSSCSIPGFDTTCEVPDLACGVRYTFSVTASNGHCDSPPSATFELETAPCALASITAFAQCHKSSIRVLWEPMEGSVGNSVYTATAEASDRSVLTCNSSASSCDLEGALCGLHYTVIVAASSDCCTSQRSPPYRISMEPCPPQGVVISSSCESHGAHVSWTASPVAETYLMIAMGGNGDVRSCNTTASNCSLSALQCGQQYAVSVTASHENCSSMASQNVTFNTVPCQPDGLSVLVQCVNHSALLSWTVRGGVVVYWGCAQTEDGIMLYCESTGTSCTITGLECGAQYNFSVQASDGTCNSSFSEPMLAGAAPCPPETMAVTMFPMQNQTQFLRASWTHVNCPNVQYLLEVTGSILGDSQSLFELSSYWTSSSFFELLLPCGSSYSATVRSRNFAGDSAPSAAITGITAPCPPAVVTYSGSNSSATISWNGSVYATMYTVYDISDVVRTQVCSTVQLSCSLANLDYNNLEVTASNTAGESDPTREITVHHLKRRDLSEEEMISETGLSMPEVQVTVETLNVLLVEWSRVKGAAYYTLVVREQSSHPRYASRSQILTVYGESSIVTDLNPSSTYCLSVSAQTEASKGPDSEPVCVETVAPAVKM</sequence>
<dbReference type="SUPFAM" id="SSF49265">
    <property type="entry name" value="Fibronectin type III"/>
    <property type="match status" value="6"/>
</dbReference>
<reference evidence="2" key="1">
    <citation type="submission" date="2025-08" db="UniProtKB">
        <authorList>
            <consortium name="Ensembl"/>
        </authorList>
    </citation>
    <scope>IDENTIFICATION</scope>
</reference>
<dbReference type="Pfam" id="PF09294">
    <property type="entry name" value="Interfer-bind"/>
    <property type="match status" value="1"/>
</dbReference>
<dbReference type="Proteomes" id="UP000694402">
    <property type="component" value="Unassembled WGS sequence"/>
</dbReference>
<dbReference type="InterPro" id="IPR013783">
    <property type="entry name" value="Ig-like_fold"/>
</dbReference>
<evidence type="ECO:0000259" key="1">
    <source>
        <dbReference type="PROSITE" id="PS50853"/>
    </source>
</evidence>
<evidence type="ECO:0000313" key="2">
    <source>
        <dbReference type="Ensembl" id="ENSOTSP00005033414.2"/>
    </source>
</evidence>
<dbReference type="CDD" id="cd00063">
    <property type="entry name" value="FN3"/>
    <property type="match status" value="4"/>
</dbReference>